<evidence type="ECO:0000256" key="1">
    <source>
        <dbReference type="SAM" id="MobiDB-lite"/>
    </source>
</evidence>
<evidence type="ECO:0000259" key="4">
    <source>
        <dbReference type="Pfam" id="PF19762"/>
    </source>
</evidence>
<dbReference type="EMBL" id="JARZAK010000007">
    <property type="protein sequence ID" value="MDY7258738.1"/>
    <property type="molecule type" value="Genomic_DNA"/>
</dbReference>
<reference evidence="5 6" key="1">
    <citation type="submission" date="2023-04" db="EMBL/GenBank/DDBJ databases">
        <title>Bacteroides pacosi sp. nov., isolated from the fecal material of an alpaca.</title>
        <authorList>
            <person name="Miller S."/>
            <person name="Hendry M."/>
            <person name="King J."/>
            <person name="Sankaranarayanan K."/>
            <person name="Lawson P.A."/>
        </authorList>
    </citation>
    <scope>NUCLEOTIDE SEQUENCE [LARGE SCALE GENOMIC DNA]</scope>
    <source>
        <strain evidence="5 6">A2-P53</strain>
    </source>
</reference>
<dbReference type="RefSeq" id="WP_148365117.1">
    <property type="nucleotide sequence ID" value="NZ_JARZAK010000007.1"/>
</dbReference>
<feature type="region of interest" description="Disordered" evidence="1">
    <location>
        <begin position="212"/>
        <end position="258"/>
    </location>
</feature>
<evidence type="ECO:0000313" key="5">
    <source>
        <dbReference type="EMBL" id="MDY7258738.1"/>
    </source>
</evidence>
<dbReference type="InterPro" id="IPR046216">
    <property type="entry name" value="DUF6249"/>
</dbReference>
<feature type="domain" description="DUF6249" evidence="4">
    <location>
        <begin position="103"/>
        <end position="203"/>
    </location>
</feature>
<name>A0ABU5HRB5_9BACE</name>
<dbReference type="Proteomes" id="UP001292913">
    <property type="component" value="Unassembled WGS sequence"/>
</dbReference>
<keyword evidence="3" id="KW-0732">Signal</keyword>
<comment type="caution">
    <text evidence="5">The sequence shown here is derived from an EMBL/GenBank/DDBJ whole genome shotgun (WGS) entry which is preliminary data.</text>
</comment>
<protein>
    <submittedName>
        <fullName evidence="5">DUF6249 domain-containing protein</fullName>
    </submittedName>
</protein>
<feature type="compositionally biased region" description="Basic and acidic residues" evidence="1">
    <location>
        <begin position="242"/>
        <end position="258"/>
    </location>
</feature>
<feature type="chain" id="PRO_5047495212" evidence="3">
    <location>
        <begin position="21"/>
        <end position="258"/>
    </location>
</feature>
<organism evidence="5 6">
    <name type="scientific">Bacteroides vicugnae</name>
    <dbReference type="NCBI Taxonomy" id="3037989"/>
    <lineage>
        <taxon>Bacteria</taxon>
        <taxon>Pseudomonadati</taxon>
        <taxon>Bacteroidota</taxon>
        <taxon>Bacteroidia</taxon>
        <taxon>Bacteroidales</taxon>
        <taxon>Bacteroidaceae</taxon>
        <taxon>Bacteroides</taxon>
    </lineage>
</organism>
<evidence type="ECO:0000313" key="6">
    <source>
        <dbReference type="Proteomes" id="UP001292913"/>
    </source>
</evidence>
<accession>A0ABU5HRB5</accession>
<evidence type="ECO:0000256" key="2">
    <source>
        <dbReference type="SAM" id="Phobius"/>
    </source>
</evidence>
<sequence>MKNFLLALMVVLTTCTLAVAQTTVVRDSIGKVKVTVTKDNKANTNNTAVTVIGVDTADADSTDVDANSSNVSSTHGKASFTFESDDSDFPFNNVGAGSILVTIIAIVAVFGFPVFILFVIFFFRYKNRKARYHLAEQALAAGQPLPAEFIRETKTVDSRSQGIKNTFTGIGLFIFLWAITGEFGMGAIGLLVTFMGIGQWIIGSKQQTQDANATRMYTGNKDEKKNPNNVRTDSFEIIPSESEEKDKGVNEEKNDENK</sequence>
<feature type="transmembrane region" description="Helical" evidence="2">
    <location>
        <begin position="99"/>
        <end position="123"/>
    </location>
</feature>
<gene>
    <name evidence="5" type="ORF">QHG74_13555</name>
</gene>
<evidence type="ECO:0000256" key="3">
    <source>
        <dbReference type="SAM" id="SignalP"/>
    </source>
</evidence>
<keyword evidence="2" id="KW-1133">Transmembrane helix</keyword>
<dbReference type="Pfam" id="PF19762">
    <property type="entry name" value="DUF6249"/>
    <property type="match status" value="1"/>
</dbReference>
<keyword evidence="2" id="KW-0812">Transmembrane</keyword>
<keyword evidence="2" id="KW-0472">Membrane</keyword>
<keyword evidence="6" id="KW-1185">Reference proteome</keyword>
<proteinExistence type="predicted"/>
<feature type="signal peptide" evidence="3">
    <location>
        <begin position="1"/>
        <end position="20"/>
    </location>
</feature>